<evidence type="ECO:0000256" key="5">
    <source>
        <dbReference type="ARBA" id="ARBA00023136"/>
    </source>
</evidence>
<gene>
    <name evidence="8" type="ordered locus">Caci_2280</name>
</gene>
<evidence type="ECO:0000256" key="7">
    <source>
        <dbReference type="SAM" id="MobiDB-lite"/>
    </source>
</evidence>
<dbReference type="PANTHER" id="PTHR23427:SF2">
    <property type="entry name" value="SURFEIT LOCUS PROTEIN 1"/>
    <property type="match status" value="1"/>
</dbReference>
<name>C7QJH5_CATAD</name>
<dbReference type="RefSeq" id="WP_012786491.1">
    <property type="nucleotide sequence ID" value="NC_013131.1"/>
</dbReference>
<feature type="transmembrane region" description="Helical" evidence="6">
    <location>
        <begin position="12"/>
        <end position="33"/>
    </location>
</feature>
<dbReference type="PROSITE" id="PS50895">
    <property type="entry name" value="SURF1"/>
    <property type="match status" value="1"/>
</dbReference>
<feature type="compositionally biased region" description="Acidic residues" evidence="7">
    <location>
        <begin position="256"/>
        <end position="285"/>
    </location>
</feature>
<dbReference type="InParanoid" id="C7QJH5"/>
<dbReference type="PANTHER" id="PTHR23427">
    <property type="entry name" value="SURFEIT LOCUS PROTEIN"/>
    <property type="match status" value="1"/>
</dbReference>
<accession>C7QJH5</accession>
<evidence type="ECO:0000313" key="9">
    <source>
        <dbReference type="Proteomes" id="UP000000851"/>
    </source>
</evidence>
<dbReference type="Pfam" id="PF02104">
    <property type="entry name" value="SURF1"/>
    <property type="match status" value="1"/>
</dbReference>
<keyword evidence="4 6" id="KW-1133">Transmembrane helix</keyword>
<keyword evidence="5 6" id="KW-0472">Membrane</keyword>
<dbReference type="OrthoDB" id="9807214at2"/>
<dbReference type="AlphaFoldDB" id="C7QJH5"/>
<proteinExistence type="inferred from homology"/>
<feature type="transmembrane region" description="Helical" evidence="6">
    <location>
        <begin position="224"/>
        <end position="243"/>
    </location>
</feature>
<dbReference type="HOGENOM" id="CLU_047737_0_0_11"/>
<dbReference type="KEGG" id="cai:Caci_2280"/>
<dbReference type="EMBL" id="CP001700">
    <property type="protein sequence ID" value="ACU71198.1"/>
    <property type="molecule type" value="Genomic_DNA"/>
</dbReference>
<dbReference type="GO" id="GO:0005886">
    <property type="term" value="C:plasma membrane"/>
    <property type="evidence" value="ECO:0007669"/>
    <property type="project" value="UniProtKB-SubCell"/>
</dbReference>
<evidence type="ECO:0000256" key="4">
    <source>
        <dbReference type="ARBA" id="ARBA00022989"/>
    </source>
</evidence>
<evidence type="ECO:0000256" key="3">
    <source>
        <dbReference type="ARBA" id="ARBA00022692"/>
    </source>
</evidence>
<protein>
    <recommendedName>
        <fullName evidence="6">SURF1-like protein</fullName>
    </recommendedName>
</protein>
<dbReference type="eggNOG" id="COG3346">
    <property type="taxonomic scope" value="Bacteria"/>
</dbReference>
<dbReference type="InterPro" id="IPR045214">
    <property type="entry name" value="Surf1/Surf4"/>
</dbReference>
<dbReference type="STRING" id="479433.Caci_2280"/>
<evidence type="ECO:0000256" key="1">
    <source>
        <dbReference type="ARBA" id="ARBA00004370"/>
    </source>
</evidence>
<sequence length="303" mass="32965">MSRYRFVFSWRWIRLHVLIWLILIPSFIGLGMWQRSRYHERTAENAVIRTAMNAPPVPIEGADAVGAAVPQKARWKQLTLVGTYDAAHQFLARNRQENGNPGFFVITPMTLSDGTSVLINRGWIATVSSDQQQSPAIPAAPAGTVTVTGRLQQSETKGNTGIRDVTAGLPAGQISLINTEALAAKTGLQLRGGYAEVITSKPADASQITAVDAPSLDEGPYLSYWFQWWLFCVIAAGGWITIIRREAQHRDREAAEAAEEDEYEDGEDDDEPVAEDEPDTEDEDAAATPTTATATATATAPAP</sequence>
<feature type="compositionally biased region" description="Low complexity" evidence="7">
    <location>
        <begin position="286"/>
        <end position="303"/>
    </location>
</feature>
<keyword evidence="6" id="KW-1003">Cell membrane</keyword>
<feature type="region of interest" description="Disordered" evidence="7">
    <location>
        <begin position="251"/>
        <end position="303"/>
    </location>
</feature>
<dbReference type="InterPro" id="IPR002994">
    <property type="entry name" value="Surf1/Shy1"/>
</dbReference>
<comment type="similarity">
    <text evidence="2 6">Belongs to the SURF1 family.</text>
</comment>
<evidence type="ECO:0000256" key="6">
    <source>
        <dbReference type="RuleBase" id="RU363076"/>
    </source>
</evidence>
<organism evidence="8 9">
    <name type="scientific">Catenulispora acidiphila (strain DSM 44928 / JCM 14897 / NBRC 102108 / NRRL B-24433 / ID139908)</name>
    <dbReference type="NCBI Taxonomy" id="479433"/>
    <lineage>
        <taxon>Bacteria</taxon>
        <taxon>Bacillati</taxon>
        <taxon>Actinomycetota</taxon>
        <taxon>Actinomycetes</taxon>
        <taxon>Catenulisporales</taxon>
        <taxon>Catenulisporaceae</taxon>
        <taxon>Catenulispora</taxon>
    </lineage>
</organism>
<dbReference type="Proteomes" id="UP000000851">
    <property type="component" value="Chromosome"/>
</dbReference>
<keyword evidence="3 6" id="KW-0812">Transmembrane</keyword>
<dbReference type="CDD" id="cd06662">
    <property type="entry name" value="SURF1"/>
    <property type="match status" value="1"/>
</dbReference>
<evidence type="ECO:0000256" key="2">
    <source>
        <dbReference type="ARBA" id="ARBA00007165"/>
    </source>
</evidence>
<reference evidence="8 9" key="1">
    <citation type="journal article" date="2009" name="Stand. Genomic Sci.">
        <title>Complete genome sequence of Catenulispora acidiphila type strain (ID 139908).</title>
        <authorList>
            <person name="Copeland A."/>
            <person name="Lapidus A."/>
            <person name="Glavina Del Rio T."/>
            <person name="Nolan M."/>
            <person name="Lucas S."/>
            <person name="Chen F."/>
            <person name="Tice H."/>
            <person name="Cheng J.F."/>
            <person name="Bruce D."/>
            <person name="Goodwin L."/>
            <person name="Pitluck S."/>
            <person name="Mikhailova N."/>
            <person name="Pati A."/>
            <person name="Ivanova N."/>
            <person name="Mavromatis K."/>
            <person name="Chen A."/>
            <person name="Palaniappan K."/>
            <person name="Chain P."/>
            <person name="Land M."/>
            <person name="Hauser L."/>
            <person name="Chang Y.J."/>
            <person name="Jeffries C.D."/>
            <person name="Chertkov O."/>
            <person name="Brettin T."/>
            <person name="Detter J.C."/>
            <person name="Han C."/>
            <person name="Ali Z."/>
            <person name="Tindall B.J."/>
            <person name="Goker M."/>
            <person name="Bristow J."/>
            <person name="Eisen J.A."/>
            <person name="Markowitz V."/>
            <person name="Hugenholtz P."/>
            <person name="Kyrpides N.C."/>
            <person name="Klenk H.P."/>
        </authorList>
    </citation>
    <scope>NUCLEOTIDE SEQUENCE [LARGE SCALE GENOMIC DNA]</scope>
    <source>
        <strain evidence="9">DSM 44928 / JCM 14897 / NBRC 102108 / NRRL B-24433 / ID139908</strain>
    </source>
</reference>
<keyword evidence="9" id="KW-1185">Reference proteome</keyword>
<comment type="subcellular location">
    <subcellularLocation>
        <location evidence="6">Cell membrane</location>
        <topology evidence="6">Multi-pass membrane protein</topology>
    </subcellularLocation>
    <subcellularLocation>
        <location evidence="1">Membrane</location>
    </subcellularLocation>
</comment>
<evidence type="ECO:0000313" key="8">
    <source>
        <dbReference type="EMBL" id="ACU71198.1"/>
    </source>
</evidence>